<sequence>MSVHNIELTYHLNEINATALKVLNLLESKVILFNGEMGAGKTTLINALLKAMKSDDVATSPTFSIVNEYKLPNDKIYHFDFYRIESIEEAYNFGVEDYLYSNHWLFIEWPDRIEELLPENTQTITITKIDNNKRSLKLTINNKLLTENKAMTEPKF</sequence>
<evidence type="ECO:0000256" key="4">
    <source>
        <dbReference type="ARBA" id="ARBA00022490"/>
    </source>
</evidence>
<dbReference type="SUPFAM" id="SSF52540">
    <property type="entry name" value="P-loop containing nucleoside triphosphate hydrolases"/>
    <property type="match status" value="1"/>
</dbReference>
<comment type="caution">
    <text evidence="11">The sequence shown here is derived from an EMBL/GenBank/DDBJ whole genome shotgun (WGS) entry which is preliminary data.</text>
</comment>
<dbReference type="NCBIfam" id="TIGR00150">
    <property type="entry name" value="T6A_YjeE"/>
    <property type="match status" value="1"/>
</dbReference>
<evidence type="ECO:0000256" key="6">
    <source>
        <dbReference type="ARBA" id="ARBA00022723"/>
    </source>
</evidence>
<organism evidence="11 12">
    <name type="scientific">Winogradskyella poriferorum</name>
    <dbReference type="NCBI Taxonomy" id="307627"/>
    <lineage>
        <taxon>Bacteria</taxon>
        <taxon>Pseudomonadati</taxon>
        <taxon>Bacteroidota</taxon>
        <taxon>Flavobacteriia</taxon>
        <taxon>Flavobacteriales</taxon>
        <taxon>Flavobacteriaceae</taxon>
        <taxon>Winogradskyella</taxon>
    </lineage>
</organism>
<dbReference type="Pfam" id="PF02367">
    <property type="entry name" value="TsaE"/>
    <property type="match status" value="1"/>
</dbReference>
<keyword evidence="4" id="KW-0963">Cytoplasm</keyword>
<gene>
    <name evidence="11" type="primary">tsaE</name>
    <name evidence="11" type="ORF">V1468_08810</name>
</gene>
<keyword evidence="9" id="KW-0460">Magnesium</keyword>
<evidence type="ECO:0000256" key="10">
    <source>
        <dbReference type="ARBA" id="ARBA00032441"/>
    </source>
</evidence>
<evidence type="ECO:0000313" key="12">
    <source>
        <dbReference type="Proteomes" id="UP001356704"/>
    </source>
</evidence>
<evidence type="ECO:0000256" key="8">
    <source>
        <dbReference type="ARBA" id="ARBA00022840"/>
    </source>
</evidence>
<dbReference type="PANTHER" id="PTHR33540:SF2">
    <property type="entry name" value="TRNA THREONYLCARBAMOYLADENOSINE BIOSYNTHESIS PROTEIN TSAE"/>
    <property type="match status" value="1"/>
</dbReference>
<evidence type="ECO:0000256" key="3">
    <source>
        <dbReference type="ARBA" id="ARBA00019010"/>
    </source>
</evidence>
<evidence type="ECO:0000256" key="2">
    <source>
        <dbReference type="ARBA" id="ARBA00007599"/>
    </source>
</evidence>
<evidence type="ECO:0000256" key="7">
    <source>
        <dbReference type="ARBA" id="ARBA00022741"/>
    </source>
</evidence>
<dbReference type="Gene3D" id="3.40.50.300">
    <property type="entry name" value="P-loop containing nucleotide triphosphate hydrolases"/>
    <property type="match status" value="1"/>
</dbReference>
<evidence type="ECO:0000256" key="5">
    <source>
        <dbReference type="ARBA" id="ARBA00022694"/>
    </source>
</evidence>
<evidence type="ECO:0000313" key="11">
    <source>
        <dbReference type="EMBL" id="MEF3079102.1"/>
    </source>
</evidence>
<dbReference type="InterPro" id="IPR027417">
    <property type="entry name" value="P-loop_NTPase"/>
</dbReference>
<comment type="subcellular location">
    <subcellularLocation>
        <location evidence="1">Cytoplasm</location>
    </subcellularLocation>
</comment>
<keyword evidence="8" id="KW-0067">ATP-binding</keyword>
<dbReference type="EMBL" id="JAZHOU010000002">
    <property type="protein sequence ID" value="MEF3079102.1"/>
    <property type="molecule type" value="Genomic_DNA"/>
</dbReference>
<dbReference type="PANTHER" id="PTHR33540">
    <property type="entry name" value="TRNA THREONYLCARBAMOYLADENOSINE BIOSYNTHESIS PROTEIN TSAE"/>
    <property type="match status" value="1"/>
</dbReference>
<keyword evidence="6" id="KW-0479">Metal-binding</keyword>
<name>A0ABU7W5T8_9FLAO</name>
<comment type="similarity">
    <text evidence="2">Belongs to the TsaE family.</text>
</comment>
<dbReference type="InterPro" id="IPR003442">
    <property type="entry name" value="T6A_TsaE"/>
</dbReference>
<keyword evidence="7" id="KW-0547">Nucleotide-binding</keyword>
<protein>
    <recommendedName>
        <fullName evidence="3">tRNA threonylcarbamoyladenosine biosynthesis protein TsaE</fullName>
    </recommendedName>
    <alternativeName>
        <fullName evidence="10">t(6)A37 threonylcarbamoyladenosine biosynthesis protein TsaE</fullName>
    </alternativeName>
</protein>
<proteinExistence type="inferred from homology"/>
<keyword evidence="12" id="KW-1185">Reference proteome</keyword>
<accession>A0ABU7W5T8</accession>
<evidence type="ECO:0000256" key="9">
    <source>
        <dbReference type="ARBA" id="ARBA00022842"/>
    </source>
</evidence>
<dbReference type="Proteomes" id="UP001356704">
    <property type="component" value="Unassembled WGS sequence"/>
</dbReference>
<evidence type="ECO:0000256" key="1">
    <source>
        <dbReference type="ARBA" id="ARBA00004496"/>
    </source>
</evidence>
<reference evidence="11 12" key="1">
    <citation type="submission" date="2024-02" db="EMBL/GenBank/DDBJ databases">
        <title>Winogradskyella poriferorum JCM 12885.</title>
        <authorList>
            <person name="Zhang D.-F."/>
            <person name="Fu Z.-Y."/>
        </authorList>
    </citation>
    <scope>NUCLEOTIDE SEQUENCE [LARGE SCALE GENOMIC DNA]</scope>
    <source>
        <strain evidence="11 12">JCM 12885</strain>
    </source>
</reference>
<keyword evidence="5" id="KW-0819">tRNA processing</keyword>